<protein>
    <submittedName>
        <fullName evidence="3">Uncharacterized protein</fullName>
    </submittedName>
</protein>
<evidence type="ECO:0000313" key="4">
    <source>
        <dbReference type="Proteomes" id="UP000682733"/>
    </source>
</evidence>
<dbReference type="EMBL" id="CAJNOK010020524">
    <property type="protein sequence ID" value="CAF1317935.1"/>
    <property type="molecule type" value="Genomic_DNA"/>
</dbReference>
<reference evidence="3" key="1">
    <citation type="submission" date="2021-02" db="EMBL/GenBank/DDBJ databases">
        <authorList>
            <person name="Nowell W R."/>
        </authorList>
    </citation>
    <scope>NUCLEOTIDE SEQUENCE</scope>
</reference>
<gene>
    <name evidence="2" type="ORF">OVA965_LOCUS29298</name>
    <name evidence="3" type="ORF">TMI583_LOCUS30069</name>
</gene>
<dbReference type="Proteomes" id="UP000677228">
    <property type="component" value="Unassembled WGS sequence"/>
</dbReference>
<proteinExistence type="predicted"/>
<feature type="non-terminal residue" evidence="3">
    <location>
        <position position="1"/>
    </location>
</feature>
<sequence length="34" mass="3796">IPPTTRSALRQTAAREQTSSIETNNEQQKPSKLN</sequence>
<organism evidence="3 4">
    <name type="scientific">Didymodactylos carnosus</name>
    <dbReference type="NCBI Taxonomy" id="1234261"/>
    <lineage>
        <taxon>Eukaryota</taxon>
        <taxon>Metazoa</taxon>
        <taxon>Spiralia</taxon>
        <taxon>Gnathifera</taxon>
        <taxon>Rotifera</taxon>
        <taxon>Eurotatoria</taxon>
        <taxon>Bdelloidea</taxon>
        <taxon>Philodinida</taxon>
        <taxon>Philodinidae</taxon>
        <taxon>Didymodactylos</taxon>
    </lineage>
</organism>
<dbReference type="Proteomes" id="UP000682733">
    <property type="component" value="Unassembled WGS sequence"/>
</dbReference>
<dbReference type="EMBL" id="CAJOBA010042125">
    <property type="protein sequence ID" value="CAF4127322.1"/>
    <property type="molecule type" value="Genomic_DNA"/>
</dbReference>
<evidence type="ECO:0000313" key="3">
    <source>
        <dbReference type="EMBL" id="CAF4127322.1"/>
    </source>
</evidence>
<comment type="caution">
    <text evidence="3">The sequence shown here is derived from an EMBL/GenBank/DDBJ whole genome shotgun (WGS) entry which is preliminary data.</text>
</comment>
<evidence type="ECO:0000313" key="2">
    <source>
        <dbReference type="EMBL" id="CAF1317935.1"/>
    </source>
</evidence>
<dbReference type="AlphaFoldDB" id="A0A8S2QRE2"/>
<feature type="region of interest" description="Disordered" evidence="1">
    <location>
        <begin position="1"/>
        <end position="34"/>
    </location>
</feature>
<accession>A0A8S2QRE2</accession>
<evidence type="ECO:0000256" key="1">
    <source>
        <dbReference type="SAM" id="MobiDB-lite"/>
    </source>
</evidence>
<name>A0A8S2QRE2_9BILA</name>